<name>A0AAD6TE44_9AGAR</name>
<organism evidence="6 7">
    <name type="scientific">Mycena alexandri</name>
    <dbReference type="NCBI Taxonomy" id="1745969"/>
    <lineage>
        <taxon>Eukaryota</taxon>
        <taxon>Fungi</taxon>
        <taxon>Dikarya</taxon>
        <taxon>Basidiomycota</taxon>
        <taxon>Agaricomycotina</taxon>
        <taxon>Agaricomycetes</taxon>
        <taxon>Agaricomycetidae</taxon>
        <taxon>Agaricales</taxon>
        <taxon>Marasmiineae</taxon>
        <taxon>Mycenaceae</taxon>
        <taxon>Mycena</taxon>
    </lineage>
</organism>
<evidence type="ECO:0000256" key="2">
    <source>
        <dbReference type="ARBA" id="ARBA00022603"/>
    </source>
</evidence>
<keyword evidence="3" id="KW-0808">Transferase</keyword>
<dbReference type="CDD" id="cd02440">
    <property type="entry name" value="AdoMet_MTases"/>
    <property type="match status" value="1"/>
</dbReference>
<dbReference type="SUPFAM" id="SSF53335">
    <property type="entry name" value="S-adenosyl-L-methionine-dependent methyltransferases"/>
    <property type="match status" value="1"/>
</dbReference>
<dbReference type="Gene3D" id="3.40.50.150">
    <property type="entry name" value="Vaccinia Virus protein VP39"/>
    <property type="match status" value="1"/>
</dbReference>
<evidence type="ECO:0000256" key="3">
    <source>
        <dbReference type="ARBA" id="ARBA00022679"/>
    </source>
</evidence>
<protein>
    <submittedName>
        <fullName evidence="6">S-adenosyl-L-methionine-dependent methyltransferase</fullName>
    </submittedName>
</protein>
<dbReference type="PANTHER" id="PTHR44942">
    <property type="entry name" value="METHYLTRANSF_11 DOMAIN-CONTAINING PROTEIN"/>
    <property type="match status" value="1"/>
</dbReference>
<gene>
    <name evidence="6" type="ORF">C8F04DRAFT_1389781</name>
</gene>
<dbReference type="EMBL" id="JARJCM010000009">
    <property type="protein sequence ID" value="KAJ7043665.1"/>
    <property type="molecule type" value="Genomic_DNA"/>
</dbReference>
<keyword evidence="7" id="KW-1185">Reference proteome</keyword>
<evidence type="ECO:0000256" key="1">
    <source>
        <dbReference type="ARBA" id="ARBA00008361"/>
    </source>
</evidence>
<evidence type="ECO:0000256" key="4">
    <source>
        <dbReference type="SAM" id="MobiDB-lite"/>
    </source>
</evidence>
<dbReference type="InterPro" id="IPR029063">
    <property type="entry name" value="SAM-dependent_MTases_sf"/>
</dbReference>
<evidence type="ECO:0000313" key="6">
    <source>
        <dbReference type="EMBL" id="KAJ7043665.1"/>
    </source>
</evidence>
<dbReference type="AlphaFoldDB" id="A0AAD6TE44"/>
<feature type="region of interest" description="Disordered" evidence="4">
    <location>
        <begin position="394"/>
        <end position="423"/>
    </location>
</feature>
<dbReference type="InterPro" id="IPR051052">
    <property type="entry name" value="Diverse_substrate_MTase"/>
</dbReference>
<sequence length="559" mass="62204">MATFAKSTFNAARYAVSRPTYPRALFDSVLAYHEQSLAMPGTNAGWENAVDLGCGTGQATAELLRPAPSEPKEGEDFNPEEPPQGFDQVTGVDPSAQMIERAKAYGATLGARGAALNFIQSSAEKLAFLEDKSVDLVIAAQAAHWFDWEKLWPELSRVLRHGGTAAFWVYSEFRLPQYPHLTPLITEYAQGTDPKTSLGPHWEPGRRILENHLQDISDPPGWDDVTRVYFTGDHYPDLPQPHFQTIMHKTMTWGGAGLHGYLRTFSSLDRFHEAFPEDRDHPEGDIATRFLRTLMANAQIPLTPEGEAQEVLVEWPVALVVARTKLDPDDPWRERQANLMARVDAVKKEYEDKVATLPPATTVEETSARLGSWVELQGQVLEMVDEDLAELRTEALPVSGDGESDEAEEGEEQEEQEEEGEEYDYGKERYIYLMEDTRSTLSWQITFKGAFDAALELAISVEEEVGAKDLAAGRARWKELMWEKIRELGGSLGELTDEQVAELSEADIQNAEQADALEGILNIAEELSDAVPAESISALVQGLYVSASEEVTRELAYDI</sequence>
<dbReference type="Proteomes" id="UP001218188">
    <property type="component" value="Unassembled WGS sequence"/>
</dbReference>
<dbReference type="GO" id="GO:0032259">
    <property type="term" value="P:methylation"/>
    <property type="evidence" value="ECO:0007669"/>
    <property type="project" value="UniProtKB-KW"/>
</dbReference>
<comment type="similarity">
    <text evidence="1">Belongs to the methyltransferase superfamily.</text>
</comment>
<dbReference type="InterPro" id="IPR013216">
    <property type="entry name" value="Methyltransf_11"/>
</dbReference>
<comment type="caution">
    <text evidence="6">The sequence shown here is derived from an EMBL/GenBank/DDBJ whole genome shotgun (WGS) entry which is preliminary data.</text>
</comment>
<feature type="compositionally biased region" description="Acidic residues" evidence="4">
    <location>
        <begin position="402"/>
        <end position="423"/>
    </location>
</feature>
<dbReference type="PANTHER" id="PTHR44942:SF4">
    <property type="entry name" value="METHYLTRANSFERASE TYPE 11 DOMAIN-CONTAINING PROTEIN"/>
    <property type="match status" value="1"/>
</dbReference>
<reference evidence="6" key="1">
    <citation type="submission" date="2023-03" db="EMBL/GenBank/DDBJ databases">
        <title>Massive genome expansion in bonnet fungi (Mycena s.s.) driven by repeated elements and novel gene families across ecological guilds.</title>
        <authorList>
            <consortium name="Lawrence Berkeley National Laboratory"/>
            <person name="Harder C.B."/>
            <person name="Miyauchi S."/>
            <person name="Viragh M."/>
            <person name="Kuo A."/>
            <person name="Thoen E."/>
            <person name="Andreopoulos B."/>
            <person name="Lu D."/>
            <person name="Skrede I."/>
            <person name="Drula E."/>
            <person name="Henrissat B."/>
            <person name="Morin E."/>
            <person name="Kohler A."/>
            <person name="Barry K."/>
            <person name="LaButti K."/>
            <person name="Morin E."/>
            <person name="Salamov A."/>
            <person name="Lipzen A."/>
            <person name="Mereny Z."/>
            <person name="Hegedus B."/>
            <person name="Baldrian P."/>
            <person name="Stursova M."/>
            <person name="Weitz H."/>
            <person name="Taylor A."/>
            <person name="Grigoriev I.V."/>
            <person name="Nagy L.G."/>
            <person name="Martin F."/>
            <person name="Kauserud H."/>
        </authorList>
    </citation>
    <scope>NUCLEOTIDE SEQUENCE</scope>
    <source>
        <strain evidence="6">CBHHK200</strain>
    </source>
</reference>
<evidence type="ECO:0000259" key="5">
    <source>
        <dbReference type="Pfam" id="PF08241"/>
    </source>
</evidence>
<feature type="domain" description="Methyltransferase type 11" evidence="5">
    <location>
        <begin position="51"/>
        <end position="167"/>
    </location>
</feature>
<dbReference type="GO" id="GO:0008757">
    <property type="term" value="F:S-adenosylmethionine-dependent methyltransferase activity"/>
    <property type="evidence" value="ECO:0007669"/>
    <property type="project" value="InterPro"/>
</dbReference>
<keyword evidence="2 6" id="KW-0489">Methyltransferase</keyword>
<evidence type="ECO:0000313" key="7">
    <source>
        <dbReference type="Proteomes" id="UP001218188"/>
    </source>
</evidence>
<accession>A0AAD6TE44</accession>
<dbReference type="Pfam" id="PF08241">
    <property type="entry name" value="Methyltransf_11"/>
    <property type="match status" value="1"/>
</dbReference>
<proteinExistence type="inferred from homology"/>